<evidence type="ECO:0000256" key="1">
    <source>
        <dbReference type="SAM" id="MobiDB-lite"/>
    </source>
</evidence>
<keyword evidence="2" id="KW-0812">Transmembrane</keyword>
<dbReference type="AlphaFoldDB" id="A0AAQ3NV48"/>
<evidence type="ECO:0000313" key="4">
    <source>
        <dbReference type="Proteomes" id="UP001374535"/>
    </source>
</evidence>
<sequence length="127" mass="14158">MKLPASGCSSFWPSVASFFFVFFFFFFFFFSLAFTLSSNSASTSSLLAPSPPSCCCFFTSLCCIDFFFFVFLLPSSGSGIFKPYSASSISSSERKPAQRKNTNKIKRAENRKPTTNTVLTRTPMQTN</sequence>
<keyword evidence="2" id="KW-1133">Transmembrane helix</keyword>
<organism evidence="3 4">
    <name type="scientific">Vigna mungo</name>
    <name type="common">Black gram</name>
    <name type="synonym">Phaseolus mungo</name>
    <dbReference type="NCBI Taxonomy" id="3915"/>
    <lineage>
        <taxon>Eukaryota</taxon>
        <taxon>Viridiplantae</taxon>
        <taxon>Streptophyta</taxon>
        <taxon>Embryophyta</taxon>
        <taxon>Tracheophyta</taxon>
        <taxon>Spermatophyta</taxon>
        <taxon>Magnoliopsida</taxon>
        <taxon>eudicotyledons</taxon>
        <taxon>Gunneridae</taxon>
        <taxon>Pentapetalae</taxon>
        <taxon>rosids</taxon>
        <taxon>fabids</taxon>
        <taxon>Fabales</taxon>
        <taxon>Fabaceae</taxon>
        <taxon>Papilionoideae</taxon>
        <taxon>50 kb inversion clade</taxon>
        <taxon>NPAAA clade</taxon>
        <taxon>indigoferoid/millettioid clade</taxon>
        <taxon>Phaseoleae</taxon>
        <taxon>Vigna</taxon>
    </lineage>
</organism>
<dbReference type="EMBL" id="CP144698">
    <property type="protein sequence ID" value="WVZ16604.1"/>
    <property type="molecule type" value="Genomic_DNA"/>
</dbReference>
<dbReference type="Proteomes" id="UP001374535">
    <property type="component" value="Chromosome 3"/>
</dbReference>
<feature type="transmembrane region" description="Helical" evidence="2">
    <location>
        <begin position="12"/>
        <end position="30"/>
    </location>
</feature>
<keyword evidence="4" id="KW-1185">Reference proteome</keyword>
<evidence type="ECO:0000313" key="3">
    <source>
        <dbReference type="EMBL" id="WVZ16604.1"/>
    </source>
</evidence>
<evidence type="ECO:0000256" key="2">
    <source>
        <dbReference type="SAM" id="Phobius"/>
    </source>
</evidence>
<feature type="compositionally biased region" description="Polar residues" evidence="1">
    <location>
        <begin position="113"/>
        <end position="127"/>
    </location>
</feature>
<reference evidence="3 4" key="1">
    <citation type="journal article" date="2023" name="Life. Sci Alliance">
        <title>Evolutionary insights into 3D genome organization and epigenetic landscape of Vigna mungo.</title>
        <authorList>
            <person name="Junaid A."/>
            <person name="Singh B."/>
            <person name="Bhatia S."/>
        </authorList>
    </citation>
    <scope>NUCLEOTIDE SEQUENCE [LARGE SCALE GENOMIC DNA]</scope>
    <source>
        <strain evidence="3">Urdbean</strain>
    </source>
</reference>
<gene>
    <name evidence="3" type="ORF">V8G54_009586</name>
</gene>
<protein>
    <submittedName>
        <fullName evidence="3">Uncharacterized protein</fullName>
    </submittedName>
</protein>
<proteinExistence type="predicted"/>
<name>A0AAQ3NV48_VIGMU</name>
<keyword evidence="2" id="KW-0472">Membrane</keyword>
<accession>A0AAQ3NV48</accession>
<feature type="transmembrane region" description="Helical" evidence="2">
    <location>
        <begin position="50"/>
        <end position="73"/>
    </location>
</feature>
<feature type="region of interest" description="Disordered" evidence="1">
    <location>
        <begin position="86"/>
        <end position="127"/>
    </location>
</feature>